<accession>A0AAV3SKF3</accession>
<reference evidence="3" key="2">
    <citation type="submission" date="2022-04" db="EMBL/GenBank/DDBJ databases">
        <title>Sequencing and genomic assembly of Halococcus dombrowskii.</title>
        <authorList>
            <person name="Lim S.W."/>
            <person name="MacLea K.S."/>
        </authorList>
    </citation>
    <scope>NUCLEOTIDE SEQUENCE</scope>
    <source>
        <strain evidence="3">H4</strain>
    </source>
</reference>
<feature type="domain" description="UspA" evidence="1">
    <location>
        <begin position="2"/>
        <end position="120"/>
    </location>
</feature>
<protein>
    <submittedName>
        <fullName evidence="2">Universal stress protein</fullName>
    </submittedName>
</protein>
<dbReference type="EMBL" id="BAAADN010000046">
    <property type="protein sequence ID" value="GAA0470543.1"/>
    <property type="molecule type" value="Genomic_DNA"/>
</dbReference>
<reference evidence="2" key="3">
    <citation type="submission" date="2023-12" db="EMBL/GenBank/DDBJ databases">
        <authorList>
            <person name="Sun Q."/>
            <person name="Inoue M."/>
        </authorList>
    </citation>
    <scope>NUCLEOTIDE SEQUENCE</scope>
    <source>
        <strain evidence="2">JCM 12289</strain>
    </source>
</reference>
<organism evidence="2 5">
    <name type="scientific">Halococcus dombrowskii</name>
    <dbReference type="NCBI Taxonomy" id="179637"/>
    <lineage>
        <taxon>Archaea</taxon>
        <taxon>Methanobacteriati</taxon>
        <taxon>Methanobacteriota</taxon>
        <taxon>Stenosarchaea group</taxon>
        <taxon>Halobacteria</taxon>
        <taxon>Halobacteriales</taxon>
        <taxon>Halococcaceae</taxon>
        <taxon>Halococcus</taxon>
    </lineage>
</organism>
<name>A0AAV3SKF3_HALDO</name>
<sequence>MLLVPFDGSALAKTALSRAREFGSALGEDVLVLVVVPHDASFARERGWITADEPFDPQRAGDELAMTAGEIAPESEVHVETTEATSSLASTETDISRTIREVAHERDATVVFVGSENAGRVTAPPTSVGTPVAEDPDYDVYIARNAE</sequence>
<evidence type="ECO:0000313" key="3">
    <source>
        <dbReference type="EMBL" id="UOO96051.1"/>
    </source>
</evidence>
<dbReference type="KEGG" id="hdo:MUK72_04910"/>
<dbReference type="CDD" id="cd00293">
    <property type="entry name" value="USP-like"/>
    <property type="match status" value="1"/>
</dbReference>
<evidence type="ECO:0000259" key="1">
    <source>
        <dbReference type="Pfam" id="PF00582"/>
    </source>
</evidence>
<dbReference type="GeneID" id="71761164"/>
<gene>
    <name evidence="2" type="ORF">GCM10008985_29370</name>
    <name evidence="3" type="ORF">MUK72_04910</name>
</gene>
<dbReference type="Proteomes" id="UP001500962">
    <property type="component" value="Unassembled WGS sequence"/>
</dbReference>
<evidence type="ECO:0000313" key="4">
    <source>
        <dbReference type="Proteomes" id="UP000830542"/>
    </source>
</evidence>
<dbReference type="InterPro" id="IPR006016">
    <property type="entry name" value="UspA"/>
</dbReference>
<dbReference type="Gene3D" id="3.40.50.620">
    <property type="entry name" value="HUPs"/>
    <property type="match status" value="1"/>
</dbReference>
<dbReference type="EMBL" id="CP095005">
    <property type="protein sequence ID" value="UOO96051.1"/>
    <property type="molecule type" value="Genomic_DNA"/>
</dbReference>
<dbReference type="AlphaFoldDB" id="A0AAV3SKF3"/>
<dbReference type="Pfam" id="PF00582">
    <property type="entry name" value="Usp"/>
    <property type="match status" value="1"/>
</dbReference>
<evidence type="ECO:0000313" key="2">
    <source>
        <dbReference type="EMBL" id="GAA0470543.1"/>
    </source>
</evidence>
<keyword evidence="4" id="KW-1185">Reference proteome</keyword>
<dbReference type="InterPro" id="IPR014729">
    <property type="entry name" value="Rossmann-like_a/b/a_fold"/>
</dbReference>
<dbReference type="SUPFAM" id="SSF52402">
    <property type="entry name" value="Adenine nucleotide alpha hydrolases-like"/>
    <property type="match status" value="1"/>
</dbReference>
<reference evidence="2" key="1">
    <citation type="journal article" date="2014" name="Int. J. Syst. Evol. Microbiol.">
        <title>Complete genome sequence of Corynebacterium casei LMG S-19264T (=DSM 44701T), isolated from a smear-ripened cheese.</title>
        <authorList>
            <consortium name="US DOE Joint Genome Institute (JGI-PGF)"/>
            <person name="Walter F."/>
            <person name="Albersmeier A."/>
            <person name="Kalinowski J."/>
            <person name="Ruckert C."/>
        </authorList>
    </citation>
    <scope>NUCLEOTIDE SEQUENCE</scope>
    <source>
        <strain evidence="2">JCM 12289</strain>
    </source>
</reference>
<dbReference type="Proteomes" id="UP000830542">
    <property type="component" value="Chromosome"/>
</dbReference>
<dbReference type="RefSeq" id="WP_004051140.1">
    <property type="nucleotide sequence ID" value="NZ_BAAADN010000046.1"/>
</dbReference>
<proteinExistence type="predicted"/>
<evidence type="ECO:0000313" key="5">
    <source>
        <dbReference type="Proteomes" id="UP001500962"/>
    </source>
</evidence>